<dbReference type="PIRSF" id="PIRSF003073">
    <property type="entry name" value="DNAC_TnpB_IstB"/>
    <property type="match status" value="1"/>
</dbReference>
<evidence type="ECO:0000256" key="1">
    <source>
        <dbReference type="ARBA" id="ARBA00008059"/>
    </source>
</evidence>
<proteinExistence type="inferred from homology"/>
<comment type="caution">
    <text evidence="5">The sequence shown here is derived from an EMBL/GenBank/DDBJ whole genome shotgun (WGS) entry which is preliminary data.</text>
</comment>
<comment type="similarity">
    <text evidence="1">Belongs to the IS21/IS1162 putative ATP-binding protein family.</text>
</comment>
<evidence type="ECO:0000313" key="5">
    <source>
        <dbReference type="EMBL" id="CCW19085.1"/>
    </source>
</evidence>
<dbReference type="AlphaFoldDB" id="N1MPE2"/>
<evidence type="ECO:0000313" key="6">
    <source>
        <dbReference type="Proteomes" id="UP000013201"/>
    </source>
</evidence>
<dbReference type="NCBIfam" id="NF038214">
    <property type="entry name" value="IS21_help_AAA"/>
    <property type="match status" value="1"/>
</dbReference>
<dbReference type="InterPro" id="IPR002611">
    <property type="entry name" value="IstB_ATP-bd"/>
</dbReference>
<dbReference type="OrthoDB" id="8150723at2"/>
<dbReference type="SUPFAM" id="SSF52540">
    <property type="entry name" value="P-loop containing nucleoside triphosphate hydrolases"/>
    <property type="match status" value="1"/>
</dbReference>
<dbReference type="CDD" id="cd00009">
    <property type="entry name" value="AAA"/>
    <property type="match status" value="1"/>
</dbReference>
<dbReference type="GO" id="GO:0005524">
    <property type="term" value="F:ATP binding"/>
    <property type="evidence" value="ECO:0007669"/>
    <property type="project" value="UniProtKB-KW"/>
</dbReference>
<dbReference type="SMART" id="SM00382">
    <property type="entry name" value="AAA"/>
    <property type="match status" value="1"/>
</dbReference>
<feature type="domain" description="AAA+ ATPase" evidence="4">
    <location>
        <begin position="101"/>
        <end position="235"/>
    </location>
</feature>
<dbReference type="PANTHER" id="PTHR30050">
    <property type="entry name" value="CHROMOSOMAL REPLICATION INITIATOR PROTEIN DNAA"/>
    <property type="match status" value="1"/>
</dbReference>
<name>N1MPE2_9SPHN</name>
<dbReference type="InterPro" id="IPR028350">
    <property type="entry name" value="DNAC/IstB-like"/>
</dbReference>
<dbReference type="Gene3D" id="3.40.50.300">
    <property type="entry name" value="P-loop containing nucleotide triphosphate hydrolases"/>
    <property type="match status" value="1"/>
</dbReference>
<evidence type="ECO:0000256" key="3">
    <source>
        <dbReference type="ARBA" id="ARBA00022840"/>
    </source>
</evidence>
<reference evidence="6" key="2">
    <citation type="submission" date="2013-04" db="EMBL/GenBank/DDBJ databases">
        <title>Bisphenol A degrading Sphingobium sp. strain BiD32.</title>
        <authorList>
            <person name="Nielsen J.L."/>
            <person name="Zhou N.A."/>
            <person name="Kjeldal H."/>
        </authorList>
    </citation>
    <scope>NUCLEOTIDE SEQUENCE [LARGE SCALE GENOMIC DNA]</scope>
    <source>
        <strain evidence="6">BiD32</strain>
    </source>
</reference>
<dbReference type="GO" id="GO:0006260">
    <property type="term" value="P:DNA replication"/>
    <property type="evidence" value="ECO:0007669"/>
    <property type="project" value="TreeGrafter"/>
</dbReference>
<dbReference type="InterPro" id="IPR047661">
    <property type="entry name" value="IstB"/>
</dbReference>
<accession>N1MPE2</accession>
<keyword evidence="6" id="KW-1185">Reference proteome</keyword>
<protein>
    <submittedName>
        <fullName evidence="5">Mobile element protein</fullName>
    </submittedName>
</protein>
<dbReference type="InterPro" id="IPR027417">
    <property type="entry name" value="P-loop_NTPase"/>
</dbReference>
<dbReference type="Proteomes" id="UP000013201">
    <property type="component" value="Unassembled WGS sequence"/>
</dbReference>
<dbReference type="InterPro" id="IPR003593">
    <property type="entry name" value="AAA+_ATPase"/>
</dbReference>
<dbReference type="RefSeq" id="WP_006961685.1">
    <property type="nucleotide sequence ID" value="NZ_CAVK010000170.1"/>
</dbReference>
<keyword evidence="3" id="KW-0067">ATP-binding</keyword>
<evidence type="ECO:0000256" key="2">
    <source>
        <dbReference type="ARBA" id="ARBA00022741"/>
    </source>
</evidence>
<keyword evidence="2" id="KW-0547">Nucleotide-binding</keyword>
<evidence type="ECO:0000259" key="4">
    <source>
        <dbReference type="SMART" id="SM00382"/>
    </source>
</evidence>
<sequence>MSELQHDRIASLCAELKLVAVPEIYGAHAQAAAARDASFSDFLEETLRGERETRRVRAREMFARTAGFPAIKTLDGYDFGFATGAPRAQIMELASLGFVERAENIVMLGPSGVGKTHLAISLGHLTTLRGWKVRFTTAADLVLLLETAQRQGRWKEVLHRAVNVYRLLIIDEIGYLPMGREQANLFFQVVAKRYEKGSMILTSNLTFGSWDQAFAGDAVLTAAMLDRLLHHSTVVSIQGESYRLKDKRRAGILAKPTPPG</sequence>
<dbReference type="FunFam" id="3.40.50.300:FF:000606">
    <property type="entry name" value="IS100 transposase orfB"/>
    <property type="match status" value="1"/>
</dbReference>
<dbReference type="Pfam" id="PF01695">
    <property type="entry name" value="IstB_IS21"/>
    <property type="match status" value="1"/>
</dbReference>
<organism evidence="5 6">
    <name type="scientific">Sphingobium indicum BiD32</name>
    <dbReference type="NCBI Taxonomy" id="1301087"/>
    <lineage>
        <taxon>Bacteria</taxon>
        <taxon>Pseudomonadati</taxon>
        <taxon>Pseudomonadota</taxon>
        <taxon>Alphaproteobacteria</taxon>
        <taxon>Sphingomonadales</taxon>
        <taxon>Sphingomonadaceae</taxon>
        <taxon>Sphingobium</taxon>
    </lineage>
</organism>
<reference evidence="5 6" key="1">
    <citation type="submission" date="2013-03" db="EMBL/GenBank/DDBJ databases">
        <authorList>
            <person name="Le V."/>
        </authorList>
    </citation>
    <scope>NUCLEOTIDE SEQUENCE [LARGE SCALE GENOMIC DNA]</scope>
    <source>
        <strain evidence="5 6">BiD32</strain>
    </source>
</reference>
<dbReference type="PANTHER" id="PTHR30050:SF4">
    <property type="entry name" value="ATP-BINDING PROTEIN RV3427C IN INSERTION SEQUENCE-RELATED"/>
    <property type="match status" value="1"/>
</dbReference>
<gene>
    <name evidence="5" type="ORF">EBBID32_34470</name>
</gene>
<dbReference type="NCBIfam" id="NF006616">
    <property type="entry name" value="PRK09183.1"/>
    <property type="match status" value="1"/>
</dbReference>
<dbReference type="EMBL" id="CAVK010000170">
    <property type="protein sequence ID" value="CCW19085.1"/>
    <property type="molecule type" value="Genomic_DNA"/>
</dbReference>